<evidence type="ECO:0000313" key="1">
    <source>
        <dbReference type="EMBL" id="BCD98994.1"/>
    </source>
</evidence>
<name>A0AAN1WK09_9GAMM</name>
<keyword evidence="2" id="KW-1185">Reference proteome</keyword>
<gene>
    <name evidence="1" type="ORF">MARGE09_P3195</name>
</gene>
<dbReference type="KEGG" id="marq:MARGE09_P3195"/>
<evidence type="ECO:0000313" key="2">
    <source>
        <dbReference type="Proteomes" id="UP001320119"/>
    </source>
</evidence>
<dbReference type="Proteomes" id="UP001320119">
    <property type="component" value="Chromosome"/>
</dbReference>
<protein>
    <submittedName>
        <fullName evidence="1">Uncharacterized protein</fullName>
    </submittedName>
</protein>
<accession>A0AAN1WK09</accession>
<reference evidence="1 2" key="1">
    <citation type="journal article" date="2022" name="IScience">
        <title>An ultrasensitive nanofiber-based assay for enzymatic hydrolysis and deep-sea microbial degradation of cellulose.</title>
        <authorList>
            <person name="Tsudome M."/>
            <person name="Tachioka M."/>
            <person name="Miyazaki M."/>
            <person name="Uchimura K."/>
            <person name="Tsuda M."/>
            <person name="Takaki Y."/>
            <person name="Deguchi S."/>
        </authorList>
    </citation>
    <scope>NUCLEOTIDE SEQUENCE [LARGE SCALE GENOMIC DNA]</scope>
    <source>
        <strain evidence="1 2">GE09</strain>
    </source>
</reference>
<dbReference type="RefSeq" id="WP_236987456.1">
    <property type="nucleotide sequence ID" value="NZ_AP023086.1"/>
</dbReference>
<dbReference type="EMBL" id="AP023086">
    <property type="protein sequence ID" value="BCD98994.1"/>
    <property type="molecule type" value="Genomic_DNA"/>
</dbReference>
<sequence length="173" mass="19363">MPLSFLVIKSVLIRLLAVCLLVGCASFVRADYRAAPGLDAMQRMQGQWQRHCYPSVDGQSKVYRRDFLVVSFTHLAFESKVYLDDACNAERTSYKATYRYTLTGAFFEARGGKKAFALNAKAESPVSDFFVLPPLNIAAVESGRLYFGRDFSGESEAGVRLSRLDVNSPFLRH</sequence>
<dbReference type="AlphaFoldDB" id="A0AAN1WK09"/>
<proteinExistence type="predicted"/>
<organism evidence="1 2">
    <name type="scientific">Marinagarivorans cellulosilyticus</name>
    <dbReference type="NCBI Taxonomy" id="2721545"/>
    <lineage>
        <taxon>Bacteria</taxon>
        <taxon>Pseudomonadati</taxon>
        <taxon>Pseudomonadota</taxon>
        <taxon>Gammaproteobacteria</taxon>
        <taxon>Cellvibrionales</taxon>
        <taxon>Cellvibrionaceae</taxon>
        <taxon>Marinagarivorans</taxon>
    </lineage>
</organism>